<dbReference type="EMBL" id="NBYO01000001">
    <property type="protein sequence ID" value="OXT01864.1"/>
    <property type="molecule type" value="Genomic_DNA"/>
</dbReference>
<evidence type="ECO:0008006" key="4">
    <source>
        <dbReference type="Google" id="ProtNLM"/>
    </source>
</evidence>
<name>A0A231V181_9HYPH</name>
<accession>A0A231V181</accession>
<keyword evidence="1" id="KW-0812">Transmembrane</keyword>
<dbReference type="Proteomes" id="UP000215405">
    <property type="component" value="Unassembled WGS sequence"/>
</dbReference>
<dbReference type="AlphaFoldDB" id="A0A231V181"/>
<organism evidence="2 3">
    <name type="scientific">Notoacmeibacter marinus</name>
    <dbReference type="NCBI Taxonomy" id="1876515"/>
    <lineage>
        <taxon>Bacteria</taxon>
        <taxon>Pseudomonadati</taxon>
        <taxon>Pseudomonadota</taxon>
        <taxon>Alphaproteobacteria</taxon>
        <taxon>Hyphomicrobiales</taxon>
        <taxon>Notoacmeibacteraceae</taxon>
        <taxon>Notoacmeibacter</taxon>
    </lineage>
</organism>
<protein>
    <recommendedName>
        <fullName evidence="4">DUF998 domain-containing protein</fullName>
    </recommendedName>
</protein>
<evidence type="ECO:0000313" key="3">
    <source>
        <dbReference type="Proteomes" id="UP000215405"/>
    </source>
</evidence>
<evidence type="ECO:0000256" key="1">
    <source>
        <dbReference type="SAM" id="Phobius"/>
    </source>
</evidence>
<keyword evidence="1" id="KW-1133">Transmembrane helix</keyword>
<feature type="transmembrane region" description="Helical" evidence="1">
    <location>
        <begin position="79"/>
        <end position="96"/>
    </location>
</feature>
<reference evidence="3" key="1">
    <citation type="journal article" date="2017" name="Int. J. Syst. Evol. Microbiol.">
        <title>Notoacmeibacter marinus gen. nov., sp. nov., isolated from the gut of a limpet and proposal of Notoacmeibacteraceae fam. nov. in the order Rhizobiales of the class Alphaproteobacteria.</title>
        <authorList>
            <person name="Huang Z."/>
            <person name="Guo F."/>
            <person name="Lai Q."/>
        </authorList>
    </citation>
    <scope>NUCLEOTIDE SEQUENCE [LARGE SCALE GENOMIC DNA]</scope>
    <source>
        <strain evidence="3">XMTR2A4</strain>
    </source>
</reference>
<comment type="caution">
    <text evidence="2">The sequence shown here is derived from an EMBL/GenBank/DDBJ whole genome shotgun (WGS) entry which is preliminary data.</text>
</comment>
<feature type="transmembrane region" description="Helical" evidence="1">
    <location>
        <begin position="55"/>
        <end position="72"/>
    </location>
</feature>
<keyword evidence="3" id="KW-1185">Reference proteome</keyword>
<evidence type="ECO:0000313" key="2">
    <source>
        <dbReference type="EMBL" id="OXT01864.1"/>
    </source>
</evidence>
<sequence>MTGSDPRLMNYMRLRRLVGWLGLLLPLVLIGGGLFIDMTFRPTLSSYYHGDLRDIFVGTLFAIGTFLITYRYEQMDDIVTTIAGVSAYAVALFPTSENNCLDFWSAGASAQIHVVAAAVFLAALGVMSLFLFTRSSGAKTPMKRRRNAVYIAAGLTIFICLGIIAYEFTTVARCPAEDMADRFVILAAEAVAVIAFGLSWLVKGEFMMGDR</sequence>
<feature type="transmembrane region" description="Helical" evidence="1">
    <location>
        <begin position="17"/>
        <end position="35"/>
    </location>
</feature>
<feature type="transmembrane region" description="Helical" evidence="1">
    <location>
        <begin position="108"/>
        <end position="132"/>
    </location>
</feature>
<keyword evidence="1" id="KW-0472">Membrane</keyword>
<dbReference type="OrthoDB" id="9803163at2"/>
<proteinExistence type="predicted"/>
<feature type="transmembrane region" description="Helical" evidence="1">
    <location>
        <begin position="183"/>
        <end position="202"/>
    </location>
</feature>
<gene>
    <name evidence="2" type="ORF">B7H23_02640</name>
</gene>
<feature type="transmembrane region" description="Helical" evidence="1">
    <location>
        <begin position="148"/>
        <end position="168"/>
    </location>
</feature>
<dbReference type="RefSeq" id="WP_094075831.1">
    <property type="nucleotide sequence ID" value="NZ_KZ851842.1"/>
</dbReference>